<evidence type="ECO:0000313" key="1">
    <source>
        <dbReference type="EMBL" id="MFC5285569.1"/>
    </source>
</evidence>
<proteinExistence type="predicted"/>
<accession>A0ABW0EI43</accession>
<organism evidence="1 2">
    <name type="scientific">Actinokineospora guangxiensis</name>
    <dbReference type="NCBI Taxonomy" id="1490288"/>
    <lineage>
        <taxon>Bacteria</taxon>
        <taxon>Bacillati</taxon>
        <taxon>Actinomycetota</taxon>
        <taxon>Actinomycetes</taxon>
        <taxon>Pseudonocardiales</taxon>
        <taxon>Pseudonocardiaceae</taxon>
        <taxon>Actinokineospora</taxon>
    </lineage>
</organism>
<dbReference type="RefSeq" id="WP_378242626.1">
    <property type="nucleotide sequence ID" value="NZ_JBHSKF010000001.1"/>
</dbReference>
<sequence length="161" mass="17323">MFARVAAGSDVEGAREVVRLRALAGSQELLLSLWDFRADAEGPGQWYEVRSELLMADSGSPARAAGLYHFAGPMSPAHVQAADAANDRRIQPAMAEHPGGVRTLVLWQPDAREQLVVVLATSLDSLEEGQRKIASMELLPGEDPALLPGPARVEVYRVVSP</sequence>
<dbReference type="EMBL" id="JBHSKF010000001">
    <property type="protein sequence ID" value="MFC5285569.1"/>
    <property type="molecule type" value="Genomic_DNA"/>
</dbReference>
<reference evidence="2" key="1">
    <citation type="journal article" date="2019" name="Int. J. Syst. Evol. Microbiol.">
        <title>The Global Catalogue of Microorganisms (GCM) 10K type strain sequencing project: providing services to taxonomists for standard genome sequencing and annotation.</title>
        <authorList>
            <consortium name="The Broad Institute Genomics Platform"/>
            <consortium name="The Broad Institute Genome Sequencing Center for Infectious Disease"/>
            <person name="Wu L."/>
            <person name="Ma J."/>
        </authorList>
    </citation>
    <scope>NUCLEOTIDE SEQUENCE [LARGE SCALE GENOMIC DNA]</scope>
    <source>
        <strain evidence="2">CCUG 59778</strain>
    </source>
</reference>
<name>A0ABW0EI43_9PSEU</name>
<comment type="caution">
    <text evidence="1">The sequence shown here is derived from an EMBL/GenBank/DDBJ whole genome shotgun (WGS) entry which is preliminary data.</text>
</comment>
<evidence type="ECO:0000313" key="2">
    <source>
        <dbReference type="Proteomes" id="UP001596157"/>
    </source>
</evidence>
<dbReference type="Proteomes" id="UP001596157">
    <property type="component" value="Unassembled WGS sequence"/>
</dbReference>
<gene>
    <name evidence="1" type="ORF">ACFPM7_00765</name>
</gene>
<keyword evidence="2" id="KW-1185">Reference proteome</keyword>
<protein>
    <submittedName>
        <fullName evidence="1">Uncharacterized protein</fullName>
    </submittedName>
</protein>